<reference evidence="5 6" key="1">
    <citation type="submission" date="2023-01" db="EMBL/GenBank/DDBJ databases">
        <title>Analysis of 21 Apiospora genomes using comparative genomics revels a genus with tremendous synthesis potential of carbohydrate active enzymes and secondary metabolites.</title>
        <authorList>
            <person name="Sorensen T."/>
        </authorList>
    </citation>
    <scope>NUCLEOTIDE SEQUENCE [LARGE SCALE GENOMIC DNA]</scope>
    <source>
        <strain evidence="5 6">CBS 117206</strain>
    </source>
</reference>
<feature type="signal peptide" evidence="3">
    <location>
        <begin position="1"/>
        <end position="22"/>
    </location>
</feature>
<evidence type="ECO:0000259" key="4">
    <source>
        <dbReference type="Pfam" id="PF00264"/>
    </source>
</evidence>
<dbReference type="Pfam" id="PF00264">
    <property type="entry name" value="Tyrosinase"/>
    <property type="match status" value="1"/>
</dbReference>
<evidence type="ECO:0000256" key="3">
    <source>
        <dbReference type="SAM" id="SignalP"/>
    </source>
</evidence>
<dbReference type="GO" id="GO:0016491">
    <property type="term" value="F:oxidoreductase activity"/>
    <property type="evidence" value="ECO:0007669"/>
    <property type="project" value="UniProtKB-KW"/>
</dbReference>
<dbReference type="Proteomes" id="UP001392437">
    <property type="component" value="Unassembled WGS sequence"/>
</dbReference>
<evidence type="ECO:0000313" key="5">
    <source>
        <dbReference type="EMBL" id="KAK8095670.1"/>
    </source>
</evidence>
<dbReference type="GO" id="GO:0046872">
    <property type="term" value="F:metal ion binding"/>
    <property type="evidence" value="ECO:0007669"/>
    <property type="project" value="UniProtKB-KW"/>
</dbReference>
<feature type="chain" id="PRO_5043788326" description="Tyrosinase copper-binding domain-containing protein" evidence="3">
    <location>
        <begin position="23"/>
        <end position="398"/>
    </location>
</feature>
<organism evidence="5 6">
    <name type="scientific">Apiospora kogelbergensis</name>
    <dbReference type="NCBI Taxonomy" id="1337665"/>
    <lineage>
        <taxon>Eukaryota</taxon>
        <taxon>Fungi</taxon>
        <taxon>Dikarya</taxon>
        <taxon>Ascomycota</taxon>
        <taxon>Pezizomycotina</taxon>
        <taxon>Sordariomycetes</taxon>
        <taxon>Xylariomycetidae</taxon>
        <taxon>Amphisphaeriales</taxon>
        <taxon>Apiosporaceae</taxon>
        <taxon>Apiospora</taxon>
    </lineage>
</organism>
<feature type="domain" description="Tyrosinase copper-binding" evidence="4">
    <location>
        <begin position="109"/>
        <end position="341"/>
    </location>
</feature>
<sequence>MQQQGLLVTFCLLLAKASVVSSWTPAPTHGSDLLAQQSLANLRNALADGTLKQELDKQGVAQTCGPDGLAVRREYSTLSDEEKLEYTRAIKCLMAQPSTVDPVQVPGARSRYDDFVATHINNTPYIHNSGYFLHWHRAFIWNFEQALRNECEYKGYLPYWNHGKSAQDLINSPYLDGSPTSQGGNGVYAKHGCAVGLPSRLLCIEPGVGGGCVETGPYAGVMMNISATVPTSEFVTAGEKFSYQPRCIRHDISNALGQKWAGDERAVALLTDAAGQAGIAGIQAGIENTGTDTEGFYGLHQYGHFAVSGDPSGDFYNSPNEPLFWIHHGQVDRLWWIWQNQKPAERAMQISGTRTMYNKPPSDDATLEDILLMDTTGSDVVFKDAVSSVGGKYCYIYE</sequence>
<dbReference type="PRINTS" id="PR00092">
    <property type="entry name" value="TYROSINASE"/>
</dbReference>
<comment type="caution">
    <text evidence="5">The sequence shown here is derived from an EMBL/GenBank/DDBJ whole genome shotgun (WGS) entry which is preliminary data.</text>
</comment>
<dbReference type="PANTHER" id="PTHR11474">
    <property type="entry name" value="TYROSINASE FAMILY MEMBER"/>
    <property type="match status" value="1"/>
</dbReference>
<evidence type="ECO:0000256" key="1">
    <source>
        <dbReference type="ARBA" id="ARBA00022723"/>
    </source>
</evidence>
<dbReference type="PANTHER" id="PTHR11474:SF125">
    <property type="entry name" value="N-ACETYL-6-HYDROXYTRYPTOPHAN OXIDASE IVOB-RELATED"/>
    <property type="match status" value="1"/>
</dbReference>
<dbReference type="InterPro" id="IPR002227">
    <property type="entry name" value="Tyrosinase_Cu-bd"/>
</dbReference>
<dbReference type="InterPro" id="IPR050316">
    <property type="entry name" value="Tyrosinase/Hemocyanin"/>
</dbReference>
<keyword evidence="6" id="KW-1185">Reference proteome</keyword>
<protein>
    <recommendedName>
        <fullName evidence="4">Tyrosinase copper-binding domain-containing protein</fullName>
    </recommendedName>
</protein>
<keyword evidence="2" id="KW-0560">Oxidoreductase</keyword>
<dbReference type="InterPro" id="IPR008922">
    <property type="entry name" value="Di-copper_centre_dom_sf"/>
</dbReference>
<keyword evidence="3" id="KW-0732">Signal</keyword>
<dbReference type="SUPFAM" id="SSF48056">
    <property type="entry name" value="Di-copper centre-containing domain"/>
    <property type="match status" value="1"/>
</dbReference>
<dbReference type="EMBL" id="JAQQWP010000011">
    <property type="protein sequence ID" value="KAK8095670.1"/>
    <property type="molecule type" value="Genomic_DNA"/>
</dbReference>
<dbReference type="Gene3D" id="1.10.1280.10">
    <property type="entry name" value="Di-copper center containing domain from catechol oxidase"/>
    <property type="match status" value="1"/>
</dbReference>
<gene>
    <name evidence="5" type="ORF">PG999_013692</name>
</gene>
<evidence type="ECO:0000256" key="2">
    <source>
        <dbReference type="ARBA" id="ARBA00023002"/>
    </source>
</evidence>
<accession>A0AAW0Q806</accession>
<proteinExistence type="predicted"/>
<dbReference type="AlphaFoldDB" id="A0AAW0Q806"/>
<name>A0AAW0Q806_9PEZI</name>
<keyword evidence="1" id="KW-0479">Metal-binding</keyword>
<evidence type="ECO:0000313" key="6">
    <source>
        <dbReference type="Proteomes" id="UP001392437"/>
    </source>
</evidence>